<evidence type="ECO:0000256" key="8">
    <source>
        <dbReference type="SAM" id="Phobius"/>
    </source>
</evidence>
<gene>
    <name evidence="9" type="ORF">TrRE_jg98</name>
</gene>
<dbReference type="AlphaFoldDB" id="A0A9W7ARU6"/>
<evidence type="ECO:0000256" key="6">
    <source>
        <dbReference type="ARBA" id="ARBA00023136"/>
    </source>
</evidence>
<keyword evidence="4 8" id="KW-0812">Transmembrane</keyword>
<evidence type="ECO:0000256" key="7">
    <source>
        <dbReference type="ARBA" id="ARBA00033993"/>
    </source>
</evidence>
<feature type="transmembrane region" description="Helical" evidence="8">
    <location>
        <begin position="105"/>
        <end position="125"/>
    </location>
</feature>
<comment type="catalytic activity">
    <reaction evidence="7">
        <text>urea(in) = urea(out)</text>
        <dbReference type="Rhea" id="RHEA:32799"/>
        <dbReference type="ChEBI" id="CHEBI:16199"/>
    </reaction>
</comment>
<keyword evidence="6 8" id="KW-0472">Membrane</keyword>
<dbReference type="EMBL" id="BRXZ01001594">
    <property type="protein sequence ID" value="GMH74850.1"/>
    <property type="molecule type" value="Genomic_DNA"/>
</dbReference>
<evidence type="ECO:0000256" key="3">
    <source>
        <dbReference type="ARBA" id="ARBA00022475"/>
    </source>
</evidence>
<protein>
    <submittedName>
        <fullName evidence="9">Uncharacterized protein</fullName>
    </submittedName>
</protein>
<keyword evidence="10" id="KW-1185">Reference proteome</keyword>
<comment type="caution">
    <text evidence="9">The sequence shown here is derived from an EMBL/GenBank/DDBJ whole genome shotgun (WGS) entry which is preliminary data.</text>
</comment>
<evidence type="ECO:0000256" key="1">
    <source>
        <dbReference type="ARBA" id="ARBA00004651"/>
    </source>
</evidence>
<organism evidence="9 10">
    <name type="scientific">Triparma retinervis</name>
    <dbReference type="NCBI Taxonomy" id="2557542"/>
    <lineage>
        <taxon>Eukaryota</taxon>
        <taxon>Sar</taxon>
        <taxon>Stramenopiles</taxon>
        <taxon>Ochrophyta</taxon>
        <taxon>Bolidophyceae</taxon>
        <taxon>Parmales</taxon>
        <taxon>Triparmaceae</taxon>
        <taxon>Triparma</taxon>
    </lineage>
</organism>
<dbReference type="Pfam" id="PF03253">
    <property type="entry name" value="UT"/>
    <property type="match status" value="2"/>
</dbReference>
<feature type="transmembrane region" description="Helical" evidence="8">
    <location>
        <begin position="145"/>
        <end position="167"/>
    </location>
</feature>
<evidence type="ECO:0000256" key="4">
    <source>
        <dbReference type="ARBA" id="ARBA00022692"/>
    </source>
</evidence>
<keyword evidence="5 8" id="KW-1133">Transmembrane helix</keyword>
<proteinExistence type="inferred from homology"/>
<dbReference type="Gene3D" id="1.10.3430.10">
    <property type="entry name" value="Ammonium transporter AmtB like domains"/>
    <property type="match status" value="2"/>
</dbReference>
<name>A0A9W7ARU6_9STRA</name>
<feature type="transmembrane region" description="Helical" evidence="8">
    <location>
        <begin position="26"/>
        <end position="47"/>
    </location>
</feature>
<evidence type="ECO:0000313" key="9">
    <source>
        <dbReference type="EMBL" id="GMH74850.1"/>
    </source>
</evidence>
<dbReference type="GO" id="GO:0005886">
    <property type="term" value="C:plasma membrane"/>
    <property type="evidence" value="ECO:0007669"/>
    <property type="project" value="UniProtKB-SubCell"/>
</dbReference>
<dbReference type="Proteomes" id="UP001165082">
    <property type="component" value="Unassembled WGS sequence"/>
</dbReference>
<comment type="subcellular location">
    <subcellularLocation>
        <location evidence="1">Cell membrane</location>
        <topology evidence="1">Multi-pass membrane protein</topology>
    </subcellularLocation>
</comment>
<evidence type="ECO:0000256" key="5">
    <source>
        <dbReference type="ARBA" id="ARBA00022989"/>
    </source>
</evidence>
<evidence type="ECO:0000313" key="10">
    <source>
        <dbReference type="Proteomes" id="UP001165082"/>
    </source>
</evidence>
<dbReference type="GO" id="GO:0015204">
    <property type="term" value="F:urea transmembrane transporter activity"/>
    <property type="evidence" value="ECO:0007669"/>
    <property type="project" value="InterPro"/>
</dbReference>
<dbReference type="InterPro" id="IPR004937">
    <property type="entry name" value="Urea_transporter"/>
</dbReference>
<reference evidence="9" key="1">
    <citation type="submission" date="2022-07" db="EMBL/GenBank/DDBJ databases">
        <title>Genome analysis of Parmales, a sister group of diatoms, reveals the evolutionary specialization of diatoms from phago-mixotrophs to photoautotrophs.</title>
        <authorList>
            <person name="Ban H."/>
            <person name="Sato S."/>
            <person name="Yoshikawa S."/>
            <person name="Kazumasa Y."/>
            <person name="Nakamura Y."/>
            <person name="Ichinomiya M."/>
            <person name="Saitoh K."/>
            <person name="Sato N."/>
            <person name="Blanc-Mathieu R."/>
            <person name="Endo H."/>
            <person name="Kuwata A."/>
            <person name="Ogata H."/>
        </authorList>
    </citation>
    <scope>NUCLEOTIDE SEQUENCE</scope>
</reference>
<dbReference type="PANTHER" id="PTHR10464:SF4">
    <property type="entry name" value="UREA TRANSPORTER"/>
    <property type="match status" value="1"/>
</dbReference>
<feature type="non-terminal residue" evidence="9">
    <location>
        <position position="1"/>
    </location>
</feature>
<evidence type="ECO:0000256" key="2">
    <source>
        <dbReference type="ARBA" id="ARBA00005914"/>
    </source>
</evidence>
<accession>A0A9W7ARU6</accession>
<dbReference type="PANTHER" id="PTHR10464">
    <property type="entry name" value="UREA TRANSPORTER"/>
    <property type="match status" value="1"/>
</dbReference>
<comment type="similarity">
    <text evidence="2">Belongs to the urea transporter family.</text>
</comment>
<sequence length="188" mass="19033">AAALTGSLLCLLYADSFDLGAPSSRSLGLWGYNGVLTSIALSGVVLAPVNLKSLALHLLGLLMTMVIQASTASVLPVPCGTMPFCLAVAFVSGCRGSLERSGVCLWGYNGILTSIALSGVVLAPVNLKSLTLHLLGLLMTAVTQASMASVLSIPCGTMPFCLAVAFVSGCRGSLEKSGLGSQLIASLS</sequence>
<dbReference type="InterPro" id="IPR029020">
    <property type="entry name" value="Ammonium/urea_transptr"/>
</dbReference>
<keyword evidence="3" id="KW-1003">Cell membrane</keyword>